<reference evidence="2" key="1">
    <citation type="submission" date="2021-04" db="EMBL/GenBank/DDBJ databases">
        <authorList>
            <consortium name="Wellcome Sanger Institute Data Sharing"/>
        </authorList>
    </citation>
    <scope>NUCLEOTIDE SEQUENCE [LARGE SCALE GENOMIC DNA]</scope>
</reference>
<name>A0A665UIT9_ECHNA</name>
<reference evidence="2" key="3">
    <citation type="submission" date="2025-09" db="UniProtKB">
        <authorList>
            <consortium name="Ensembl"/>
        </authorList>
    </citation>
    <scope>IDENTIFICATION</scope>
</reference>
<feature type="signal peptide" evidence="1">
    <location>
        <begin position="1"/>
        <end position="35"/>
    </location>
</feature>
<organism evidence="2 3">
    <name type="scientific">Echeneis naucrates</name>
    <name type="common">Live sharksucker</name>
    <dbReference type="NCBI Taxonomy" id="173247"/>
    <lineage>
        <taxon>Eukaryota</taxon>
        <taxon>Metazoa</taxon>
        <taxon>Chordata</taxon>
        <taxon>Craniata</taxon>
        <taxon>Vertebrata</taxon>
        <taxon>Euteleostomi</taxon>
        <taxon>Actinopterygii</taxon>
        <taxon>Neopterygii</taxon>
        <taxon>Teleostei</taxon>
        <taxon>Neoteleostei</taxon>
        <taxon>Acanthomorphata</taxon>
        <taxon>Carangaria</taxon>
        <taxon>Carangiformes</taxon>
        <taxon>Echeneidae</taxon>
        <taxon>Echeneis</taxon>
    </lineage>
</organism>
<proteinExistence type="predicted"/>
<evidence type="ECO:0000313" key="2">
    <source>
        <dbReference type="Ensembl" id="ENSENLP00000019079.1"/>
    </source>
</evidence>
<evidence type="ECO:0000313" key="3">
    <source>
        <dbReference type="Proteomes" id="UP000472264"/>
    </source>
</evidence>
<protein>
    <recommendedName>
        <fullName evidence="4">Interleukin 4/13A</fullName>
    </recommendedName>
</protein>
<keyword evidence="1" id="KW-0732">Signal</keyword>
<dbReference type="AlphaFoldDB" id="A0A665UIT9"/>
<reference evidence="2" key="2">
    <citation type="submission" date="2025-08" db="UniProtKB">
        <authorList>
            <consortium name="Ensembl"/>
        </authorList>
    </citation>
    <scope>IDENTIFICATION</scope>
</reference>
<keyword evidence="3" id="KW-1185">Reference proteome</keyword>
<dbReference type="Proteomes" id="UP000472264">
    <property type="component" value="Chromosome 14"/>
</dbReference>
<dbReference type="InParanoid" id="A0A665UIT9"/>
<evidence type="ECO:0008006" key="4">
    <source>
        <dbReference type="Google" id="ProtNLM"/>
    </source>
</evidence>
<evidence type="ECO:0000256" key="1">
    <source>
        <dbReference type="SAM" id="SignalP"/>
    </source>
</evidence>
<feature type="chain" id="PRO_5025581113" description="Interleukin 4/13A" evidence="1">
    <location>
        <begin position="36"/>
        <end position="141"/>
    </location>
</feature>
<dbReference type="Ensembl" id="ENSENLT00000019787.1">
    <property type="protein sequence ID" value="ENSENLP00000019079.1"/>
    <property type="gene ID" value="ENSENLG00000008766.1"/>
</dbReference>
<accession>A0A665UIT9</accession>
<sequence length="141" mass="16298">MRQQLVQVTLEKAITAKMMLLLLSAVALLVSPAVATPVHHNYSNFSMLASSMFKLAESCNANLTEDKFFCKVQDVLTNTEIVRKNTDMWKLNRTLHNYNREKKVNCGVELQGVKNSDEITLPSFFKYVMQCIQRRNFRRHN</sequence>